<keyword evidence="10" id="KW-1185">Reference proteome</keyword>
<evidence type="ECO:0000256" key="4">
    <source>
        <dbReference type="ARBA" id="ARBA00049203"/>
    </source>
</evidence>
<dbReference type="AlphaFoldDB" id="A0A8J2RD96"/>
<dbReference type="GO" id="GO:0051723">
    <property type="term" value="F:protein methylesterase activity"/>
    <property type="evidence" value="ECO:0007669"/>
    <property type="project" value="UniProtKB-EC"/>
</dbReference>
<comment type="caution">
    <text evidence="9">The sequence shown here is derived from an EMBL/GenBank/DDBJ whole genome shotgun (WGS) entry which is preliminary data.</text>
</comment>
<keyword evidence="3 5" id="KW-0378">Hydrolase</keyword>
<dbReference type="PIRSF" id="PIRSF022950">
    <property type="entry name" value="PPase_methylesterase_euk"/>
    <property type="match status" value="1"/>
</dbReference>
<evidence type="ECO:0000313" key="9">
    <source>
        <dbReference type="EMBL" id="CAH0102194.1"/>
    </source>
</evidence>
<dbReference type="InterPro" id="IPR016812">
    <property type="entry name" value="PPase_methylesterase_euk"/>
</dbReference>
<feature type="region of interest" description="Disordered" evidence="7">
    <location>
        <begin position="258"/>
        <end position="293"/>
    </location>
</feature>
<evidence type="ECO:0000256" key="6">
    <source>
        <dbReference type="PIRSR" id="PIRSR022950-1"/>
    </source>
</evidence>
<dbReference type="InterPro" id="IPR000073">
    <property type="entry name" value="AB_hydrolase_1"/>
</dbReference>
<dbReference type="EMBL" id="CAKKLH010000076">
    <property type="protein sequence ID" value="CAH0102194.1"/>
    <property type="molecule type" value="Genomic_DNA"/>
</dbReference>
<comment type="similarity">
    <text evidence="1 5">Belongs to the AB hydrolase superfamily.</text>
</comment>
<feature type="domain" description="AB hydrolase-1" evidence="8">
    <location>
        <begin position="74"/>
        <end position="213"/>
    </location>
</feature>
<comment type="function">
    <text evidence="5">Demethylates proteins that have been reversibly carboxymethylated.</text>
</comment>
<feature type="active site" evidence="6">
    <location>
        <position position="151"/>
    </location>
</feature>
<gene>
    <name evidence="9" type="ORF">DGAL_LOCUS4584</name>
</gene>
<comment type="catalytic activity">
    <reaction evidence="4">
        <text>[phosphatase 2A protein]-C-terminal L-leucine methyl ester + H2O = [phosphatase 2A protein]-C-terminal L-leucine + methanol + H(+)</text>
        <dbReference type="Rhea" id="RHEA:48548"/>
        <dbReference type="Rhea" id="RHEA-COMP:12134"/>
        <dbReference type="Rhea" id="RHEA-COMP:12135"/>
        <dbReference type="ChEBI" id="CHEBI:15377"/>
        <dbReference type="ChEBI" id="CHEBI:15378"/>
        <dbReference type="ChEBI" id="CHEBI:17790"/>
        <dbReference type="ChEBI" id="CHEBI:90516"/>
        <dbReference type="ChEBI" id="CHEBI:90517"/>
        <dbReference type="EC" id="3.1.1.89"/>
    </reaction>
</comment>
<dbReference type="PANTHER" id="PTHR14189">
    <property type="entry name" value="PROTEIN PHOSPHATASE METHYLESTERASE-1 RELATED"/>
    <property type="match status" value="1"/>
</dbReference>
<dbReference type="Pfam" id="PF12697">
    <property type="entry name" value="Abhydrolase_6"/>
    <property type="match status" value="2"/>
</dbReference>
<keyword evidence="2 5" id="KW-0719">Serine esterase</keyword>
<accession>A0A8J2RD96</accession>
<reference evidence="9" key="1">
    <citation type="submission" date="2021-11" db="EMBL/GenBank/DDBJ databases">
        <authorList>
            <person name="Schell T."/>
        </authorList>
    </citation>
    <scope>NUCLEOTIDE SEQUENCE</scope>
    <source>
        <strain evidence="9">M5</strain>
    </source>
</reference>
<evidence type="ECO:0000313" key="10">
    <source>
        <dbReference type="Proteomes" id="UP000789390"/>
    </source>
</evidence>
<protein>
    <recommendedName>
        <fullName evidence="5">Protein phosphatase methylesterase 1</fullName>
        <shortName evidence="5">PME-1</shortName>
        <ecNumber evidence="5">3.1.1.-</ecNumber>
    </recommendedName>
</protein>
<feature type="domain" description="AB hydrolase-1" evidence="8">
    <location>
        <begin position="293"/>
        <end position="376"/>
    </location>
</feature>
<evidence type="ECO:0000259" key="8">
    <source>
        <dbReference type="Pfam" id="PF12697"/>
    </source>
</evidence>
<name>A0A8J2RD96_9CRUS</name>
<dbReference type="Proteomes" id="UP000789390">
    <property type="component" value="Unassembled WGS sequence"/>
</dbReference>
<evidence type="ECO:0000256" key="7">
    <source>
        <dbReference type="SAM" id="MobiDB-lite"/>
    </source>
</evidence>
<sequence length="400" mass="43621">MEASALKKVRCKLITPLGLPPPSSSFSRPSAMGKKKDYTPIHWSHYFTSREKVIVNEDGDSFQVYRRGSSGPLLVLLHGGGFSALSWSLFAVCIEGLVSCQILAIDMRGHGDSKTHNDENLSAETQADDIVSVVKHVFGSDPPPIVLIGHSMGGAIAVHAAATDQLPMIAGLIVIDVVEGTAMEALASMQSFLRSRPKQFLSLEQAIEWSVRSGQIRNGESARVSMPGQLRSDMTGECATCDVPETATTHTICNPLDSTTTSTSSSLKHGECIKEEDEQDKVETSPASQESKFFPPVADKTGYHWRIDLTKTEHQWPGWFHGLSATFLAIPVAKLLLLAGIDRLDRELTIGKFQMQVLPQCGHAVHEDVPDKVAEVVATFLVRNRLTSPSEKFTWVMPAC</sequence>
<proteinExistence type="inferred from homology"/>
<dbReference type="EC" id="3.1.1.-" evidence="5"/>
<feature type="active site" evidence="6">
    <location>
        <position position="363"/>
    </location>
</feature>
<dbReference type="Gene3D" id="3.40.50.1820">
    <property type="entry name" value="alpha/beta hydrolase"/>
    <property type="match status" value="1"/>
</dbReference>
<dbReference type="OrthoDB" id="194865at2759"/>
<dbReference type="SUPFAM" id="SSF53474">
    <property type="entry name" value="alpha/beta-Hydrolases"/>
    <property type="match status" value="1"/>
</dbReference>
<dbReference type="InterPro" id="IPR029058">
    <property type="entry name" value="AB_hydrolase_fold"/>
</dbReference>
<evidence type="ECO:0000256" key="5">
    <source>
        <dbReference type="PIRNR" id="PIRNR022950"/>
    </source>
</evidence>
<dbReference type="PANTHER" id="PTHR14189:SF0">
    <property type="entry name" value="PROTEIN PHOSPHATASE METHYLESTERASE 1"/>
    <property type="match status" value="1"/>
</dbReference>
<evidence type="ECO:0000256" key="3">
    <source>
        <dbReference type="ARBA" id="ARBA00022801"/>
    </source>
</evidence>
<evidence type="ECO:0000256" key="2">
    <source>
        <dbReference type="ARBA" id="ARBA00022487"/>
    </source>
</evidence>
<evidence type="ECO:0000256" key="1">
    <source>
        <dbReference type="ARBA" id="ARBA00008645"/>
    </source>
</evidence>
<feature type="active site" evidence="6">
    <location>
        <position position="176"/>
    </location>
</feature>
<organism evidence="9 10">
    <name type="scientific">Daphnia galeata</name>
    <dbReference type="NCBI Taxonomy" id="27404"/>
    <lineage>
        <taxon>Eukaryota</taxon>
        <taxon>Metazoa</taxon>
        <taxon>Ecdysozoa</taxon>
        <taxon>Arthropoda</taxon>
        <taxon>Crustacea</taxon>
        <taxon>Branchiopoda</taxon>
        <taxon>Diplostraca</taxon>
        <taxon>Cladocera</taxon>
        <taxon>Anomopoda</taxon>
        <taxon>Daphniidae</taxon>
        <taxon>Daphnia</taxon>
    </lineage>
</organism>